<evidence type="ECO:0000313" key="4">
    <source>
        <dbReference type="Proteomes" id="UP000799750"/>
    </source>
</evidence>
<proteinExistence type="predicted"/>
<feature type="region of interest" description="Disordered" evidence="1">
    <location>
        <begin position="471"/>
        <end position="498"/>
    </location>
</feature>
<feature type="region of interest" description="Disordered" evidence="1">
    <location>
        <begin position="235"/>
        <end position="260"/>
    </location>
</feature>
<dbReference type="OrthoDB" id="5792559at2759"/>
<feature type="compositionally biased region" description="Polar residues" evidence="1">
    <location>
        <begin position="84"/>
        <end position="97"/>
    </location>
</feature>
<dbReference type="AlphaFoldDB" id="A0A6A6RE14"/>
<evidence type="ECO:0000256" key="1">
    <source>
        <dbReference type="SAM" id="MobiDB-lite"/>
    </source>
</evidence>
<keyword evidence="4" id="KW-1185">Reference proteome</keyword>
<feature type="transmembrane region" description="Helical" evidence="2">
    <location>
        <begin position="367"/>
        <end position="387"/>
    </location>
</feature>
<organism evidence="3 4">
    <name type="scientific">Lophium mytilinum</name>
    <dbReference type="NCBI Taxonomy" id="390894"/>
    <lineage>
        <taxon>Eukaryota</taxon>
        <taxon>Fungi</taxon>
        <taxon>Dikarya</taxon>
        <taxon>Ascomycota</taxon>
        <taxon>Pezizomycotina</taxon>
        <taxon>Dothideomycetes</taxon>
        <taxon>Pleosporomycetidae</taxon>
        <taxon>Mytilinidiales</taxon>
        <taxon>Mytilinidiaceae</taxon>
        <taxon>Lophium</taxon>
    </lineage>
</organism>
<dbReference type="EMBL" id="MU004181">
    <property type="protein sequence ID" value="KAF2502919.1"/>
    <property type="molecule type" value="Genomic_DNA"/>
</dbReference>
<keyword evidence="2" id="KW-1133">Transmembrane helix</keyword>
<evidence type="ECO:0000313" key="3">
    <source>
        <dbReference type="EMBL" id="KAF2502919.1"/>
    </source>
</evidence>
<feature type="region of interest" description="Disordered" evidence="1">
    <location>
        <begin position="77"/>
        <end position="97"/>
    </location>
</feature>
<feature type="region of interest" description="Disordered" evidence="1">
    <location>
        <begin position="1"/>
        <end position="21"/>
    </location>
</feature>
<evidence type="ECO:0000256" key="2">
    <source>
        <dbReference type="SAM" id="Phobius"/>
    </source>
</evidence>
<feature type="compositionally biased region" description="Polar residues" evidence="1">
    <location>
        <begin position="278"/>
        <end position="291"/>
    </location>
</feature>
<dbReference type="Proteomes" id="UP000799750">
    <property type="component" value="Unassembled WGS sequence"/>
</dbReference>
<feature type="transmembrane region" description="Helical" evidence="2">
    <location>
        <begin position="167"/>
        <end position="188"/>
    </location>
</feature>
<sequence>MLLTASLTQATPTSQSPGLSLSVTSKMIPTITRFDGSDSAAKHTDTAALNISDPSSSTSGRNYVIVTVTQTVVVPPKPSSSRVLSTTNVPGSLTSPVASSTGPAFLAPYPPSNTTQPIGYSSKSLGVSLTSRPQPTTIVQPPPPPANITMGNGTLPQSTQAHHHVDLGVAAGLTIGFLFLIWLFSFVLRVYRAVRQSTPSERGDAAKRWFLGSDHWDVIALAFPFKLFKKRRGERQAARNDEEMRTQDSGATFEVPRNNSVPATVPFSTGEFVDVSLNSPPVAQDAGTTSRPGFGRRTQAPRSGPPPPPPLKLSRNNTLLPLELGFSTLHSNLYNLMLESRTPNITMINGTSVALPSASQGKDLSNATIISLVVTIIVLGYVVYYIGFPMFQILGKRSGTRKGAIRTFLLESPECSVIAVTWPARIWVSYQKQKRQKQEDAEMALPKVESGSSDDTLELFPSFGDRARAEHSPEVNRVSVESGIREQPRRSEDSGTTVDMDRSVRTLFDAVRRHSSSRQRRGPLRQVRVSRGASVRSFRAVSEHFEQHAGVLGTIESASEDSQGSEEVTSTNPEARKRAATVENVGESRALRRARCTI</sequence>
<keyword evidence="2" id="KW-0812">Transmembrane</keyword>
<feature type="compositionally biased region" description="Basic and acidic residues" evidence="1">
    <location>
        <begin position="235"/>
        <end position="246"/>
    </location>
</feature>
<feature type="compositionally biased region" description="Basic and acidic residues" evidence="1">
    <location>
        <begin position="483"/>
        <end position="498"/>
    </location>
</feature>
<reference evidence="3" key="1">
    <citation type="journal article" date="2020" name="Stud. Mycol.">
        <title>101 Dothideomycetes genomes: a test case for predicting lifestyles and emergence of pathogens.</title>
        <authorList>
            <person name="Haridas S."/>
            <person name="Albert R."/>
            <person name="Binder M."/>
            <person name="Bloem J."/>
            <person name="Labutti K."/>
            <person name="Salamov A."/>
            <person name="Andreopoulos B."/>
            <person name="Baker S."/>
            <person name="Barry K."/>
            <person name="Bills G."/>
            <person name="Bluhm B."/>
            <person name="Cannon C."/>
            <person name="Castanera R."/>
            <person name="Culley D."/>
            <person name="Daum C."/>
            <person name="Ezra D."/>
            <person name="Gonzalez J."/>
            <person name="Henrissat B."/>
            <person name="Kuo A."/>
            <person name="Liang C."/>
            <person name="Lipzen A."/>
            <person name="Lutzoni F."/>
            <person name="Magnuson J."/>
            <person name="Mondo S."/>
            <person name="Nolan M."/>
            <person name="Ohm R."/>
            <person name="Pangilinan J."/>
            <person name="Park H.-J."/>
            <person name="Ramirez L."/>
            <person name="Alfaro M."/>
            <person name="Sun H."/>
            <person name="Tritt A."/>
            <person name="Yoshinaga Y."/>
            <person name="Zwiers L.-H."/>
            <person name="Turgeon B."/>
            <person name="Goodwin S."/>
            <person name="Spatafora J."/>
            <person name="Crous P."/>
            <person name="Grigoriev I."/>
        </authorList>
    </citation>
    <scope>NUCLEOTIDE SEQUENCE</scope>
    <source>
        <strain evidence="3">CBS 269.34</strain>
    </source>
</reference>
<feature type="region of interest" description="Disordered" evidence="1">
    <location>
        <begin position="555"/>
        <end position="598"/>
    </location>
</feature>
<feature type="region of interest" description="Disordered" evidence="1">
    <location>
        <begin position="278"/>
        <end position="315"/>
    </location>
</feature>
<name>A0A6A6RE14_9PEZI</name>
<keyword evidence="2" id="KW-0472">Membrane</keyword>
<protein>
    <submittedName>
        <fullName evidence="3">Uncharacterized protein</fullName>
    </submittedName>
</protein>
<accession>A0A6A6RE14</accession>
<gene>
    <name evidence="3" type="ORF">BU16DRAFT_612504</name>
</gene>
<feature type="compositionally biased region" description="Polar residues" evidence="1">
    <location>
        <begin position="556"/>
        <end position="573"/>
    </location>
</feature>